<protein>
    <submittedName>
        <fullName evidence="5">Family 43 glycosylhydrolase</fullName>
    </submittedName>
</protein>
<accession>A0ABV9D7H1</accession>
<comment type="similarity">
    <text evidence="1 4">Belongs to the glycosyl hydrolase 43 family.</text>
</comment>
<name>A0ABV9D7H1_9MICO</name>
<dbReference type="InterPro" id="IPR023296">
    <property type="entry name" value="Glyco_hydro_beta-prop_sf"/>
</dbReference>
<gene>
    <name evidence="5" type="ORF">ACFO3F_03515</name>
</gene>
<evidence type="ECO:0000313" key="6">
    <source>
        <dbReference type="Proteomes" id="UP001595955"/>
    </source>
</evidence>
<evidence type="ECO:0000256" key="4">
    <source>
        <dbReference type="RuleBase" id="RU361187"/>
    </source>
</evidence>
<keyword evidence="2 4" id="KW-0378">Hydrolase</keyword>
<dbReference type="InterPro" id="IPR006710">
    <property type="entry name" value="Glyco_hydro_43"/>
</dbReference>
<evidence type="ECO:0000256" key="2">
    <source>
        <dbReference type="ARBA" id="ARBA00022801"/>
    </source>
</evidence>
<sequence length="411" mass="44546">MDWSYDGARGHHVGPDGAVLAYRSGGRYPRASDLAVLQEDFADPTVVEVDGTFYMYGTATTRLARTRSAGGSEGPFVASGERVSDGFTVVPVRAQVARSRDLHAWELLPFDALAALPQWLPSGNVAVSVWASHPVLSPSGTALLYYSLVLTRYRDPARRLAGSVTSHVSVATADRPEGPFLDRTAAPLLSGPGYRCIDPFVHLGDDGWALVLGSDGADITEHALDDTGTRVRVPSGPVRRLLAPRAGDVYHRVQEAPYLAGDLLLTSGADCFANDKPREWAFPDEPGAEYDWYRYGGYAVLQALPGDAGFASRTGPDGVLDDVVLEGNEDVKNPGNACVVETGGRTYLVGHLIDRDDQYLGRTAAERRAKVNRRLPFVVEAFRRADGSLEVPGGQFHRDHRGPEHAVRHFR</sequence>
<evidence type="ECO:0000256" key="1">
    <source>
        <dbReference type="ARBA" id="ARBA00009865"/>
    </source>
</evidence>
<dbReference type="RefSeq" id="WP_164471463.1">
    <property type="nucleotide sequence ID" value="NZ_CP033325.1"/>
</dbReference>
<dbReference type="Gene3D" id="2.115.10.20">
    <property type="entry name" value="Glycosyl hydrolase domain, family 43"/>
    <property type="match status" value="1"/>
</dbReference>
<keyword evidence="3 4" id="KW-0326">Glycosidase</keyword>
<dbReference type="Proteomes" id="UP001595955">
    <property type="component" value="Unassembled WGS sequence"/>
</dbReference>
<comment type="caution">
    <text evidence="5">The sequence shown here is derived from an EMBL/GenBank/DDBJ whole genome shotgun (WGS) entry which is preliminary data.</text>
</comment>
<organism evidence="5 6">
    <name type="scientific">Georgenia faecalis</name>
    <dbReference type="NCBI Taxonomy" id="2483799"/>
    <lineage>
        <taxon>Bacteria</taxon>
        <taxon>Bacillati</taxon>
        <taxon>Actinomycetota</taxon>
        <taxon>Actinomycetes</taxon>
        <taxon>Micrococcales</taxon>
        <taxon>Bogoriellaceae</taxon>
        <taxon>Georgenia</taxon>
    </lineage>
</organism>
<keyword evidence="6" id="KW-1185">Reference proteome</keyword>
<dbReference type="Pfam" id="PF04616">
    <property type="entry name" value="Glyco_hydro_43"/>
    <property type="match status" value="1"/>
</dbReference>
<evidence type="ECO:0000313" key="5">
    <source>
        <dbReference type="EMBL" id="MFC4554307.1"/>
    </source>
</evidence>
<reference evidence="6" key="1">
    <citation type="journal article" date="2019" name="Int. J. Syst. Evol. Microbiol.">
        <title>The Global Catalogue of Microorganisms (GCM) 10K type strain sequencing project: providing services to taxonomists for standard genome sequencing and annotation.</title>
        <authorList>
            <consortium name="The Broad Institute Genomics Platform"/>
            <consortium name="The Broad Institute Genome Sequencing Center for Infectious Disease"/>
            <person name="Wu L."/>
            <person name="Ma J."/>
        </authorList>
    </citation>
    <scope>NUCLEOTIDE SEQUENCE [LARGE SCALE GENOMIC DNA]</scope>
    <source>
        <strain evidence="6">JCM 3369</strain>
    </source>
</reference>
<dbReference type="EMBL" id="JBHSGF010000002">
    <property type="protein sequence ID" value="MFC4554307.1"/>
    <property type="molecule type" value="Genomic_DNA"/>
</dbReference>
<evidence type="ECO:0000256" key="3">
    <source>
        <dbReference type="ARBA" id="ARBA00023295"/>
    </source>
</evidence>
<dbReference type="SUPFAM" id="SSF75005">
    <property type="entry name" value="Arabinanase/levansucrase/invertase"/>
    <property type="match status" value="1"/>
</dbReference>
<proteinExistence type="inferred from homology"/>